<dbReference type="InterPro" id="IPR029526">
    <property type="entry name" value="PGBD"/>
</dbReference>
<reference evidence="2 3" key="1">
    <citation type="submission" date="2017-12" db="EMBL/GenBank/DDBJ databases">
        <authorList>
            <person name="Pombert J.-F."/>
            <person name="Haag K.L."/>
            <person name="Ebert D."/>
        </authorList>
    </citation>
    <scope>NUCLEOTIDE SEQUENCE [LARGE SCALE GENOMIC DNA]</scope>
    <source>
        <strain evidence="2">IL-G-3</strain>
    </source>
</reference>
<gene>
    <name evidence="2" type="ORF">CWI38_0025p0010</name>
</gene>
<name>A0A4Q9M4S6_9MICR</name>
<dbReference type="OrthoDB" id="3562449at2759"/>
<organism evidence="2 3">
    <name type="scientific">Hamiltosporidium tvaerminnensis</name>
    <dbReference type="NCBI Taxonomy" id="1176355"/>
    <lineage>
        <taxon>Eukaryota</taxon>
        <taxon>Fungi</taxon>
        <taxon>Fungi incertae sedis</taxon>
        <taxon>Microsporidia</taxon>
        <taxon>Dubosqiidae</taxon>
        <taxon>Hamiltosporidium</taxon>
    </lineage>
</organism>
<evidence type="ECO:0000313" key="2">
    <source>
        <dbReference type="EMBL" id="TBU20762.1"/>
    </source>
</evidence>
<sequence length="342" mass="39484">MAHENSKPNPVILISSNSDTNSVTIKKKKGNFEYEKMKPSMIHDYNKYIGGVDECDKMLYVYLDERRTLKYWKKVVFNVFGRMWMYHKNSVSTQLSSSTNKFALEKLPGRNILWGEDGMCQHGGKSGKTVDHLATRLQKILDNEIKTGVKIRNNRPDIYILDKKKNKITHFEEGITSQDSLQICGYNSVCDDRKRIVTKHPKSYLKRLQIPMNSLSVIKRVEFHDEPTHTLKQASIEHDMLKMLNGGIIHSLFQKKNHIRERKSNAFTSLYTDTLNFKPSTSIQESKKHMIRSFAKYMCVIVYLDLAKLMSKGYSRVAELKTSSVHLLGNSLLIFFGICNSM</sequence>
<protein>
    <submittedName>
        <fullName evidence="2">Transposase IS4</fullName>
    </submittedName>
</protein>
<comment type="caution">
    <text evidence="2">The sequence shown here is derived from an EMBL/GenBank/DDBJ whole genome shotgun (WGS) entry which is preliminary data.</text>
</comment>
<evidence type="ECO:0000313" key="3">
    <source>
        <dbReference type="Proteomes" id="UP000292282"/>
    </source>
</evidence>
<dbReference type="STRING" id="1176355.A0A4Q9M4S6"/>
<dbReference type="AlphaFoldDB" id="A0A4Q9M4S6"/>
<dbReference type="Proteomes" id="UP000292282">
    <property type="component" value="Unassembled WGS sequence"/>
</dbReference>
<dbReference type="VEuPathDB" id="MicrosporidiaDB:CWI38_0025p0010"/>
<dbReference type="Pfam" id="PF13843">
    <property type="entry name" value="DDE_Tnp_1_7"/>
    <property type="match status" value="1"/>
</dbReference>
<proteinExistence type="predicted"/>
<keyword evidence="3" id="KW-1185">Reference proteome</keyword>
<accession>A0A4Q9M4S6</accession>
<evidence type="ECO:0000259" key="1">
    <source>
        <dbReference type="Pfam" id="PF13843"/>
    </source>
</evidence>
<feature type="domain" description="PiggyBac transposable element-derived protein" evidence="1">
    <location>
        <begin position="9"/>
        <end position="78"/>
    </location>
</feature>
<dbReference type="EMBL" id="PITK01000025">
    <property type="protein sequence ID" value="TBU20762.1"/>
    <property type="molecule type" value="Genomic_DNA"/>
</dbReference>